<proteinExistence type="predicted"/>
<sequence length="38" mass="4285">MMTSLENVSLDICSTFYAVIVSCQCDQISCSCLFFLRL</sequence>
<accession>A0A2P2PAE3</accession>
<evidence type="ECO:0000313" key="1">
    <source>
        <dbReference type="EMBL" id="MBX51677.1"/>
    </source>
</evidence>
<dbReference type="AlphaFoldDB" id="A0A2P2PAE3"/>
<reference evidence="1" key="1">
    <citation type="submission" date="2018-02" db="EMBL/GenBank/DDBJ databases">
        <title>Rhizophora mucronata_Transcriptome.</title>
        <authorList>
            <person name="Meera S.P."/>
            <person name="Sreeshan A."/>
            <person name="Augustine A."/>
        </authorList>
    </citation>
    <scope>NUCLEOTIDE SEQUENCE</scope>
    <source>
        <tissue evidence="1">Leaf</tissue>
    </source>
</reference>
<protein>
    <submittedName>
        <fullName evidence="1">Uncharacterized protein</fullName>
    </submittedName>
</protein>
<organism evidence="1">
    <name type="scientific">Rhizophora mucronata</name>
    <name type="common">Asiatic mangrove</name>
    <dbReference type="NCBI Taxonomy" id="61149"/>
    <lineage>
        <taxon>Eukaryota</taxon>
        <taxon>Viridiplantae</taxon>
        <taxon>Streptophyta</taxon>
        <taxon>Embryophyta</taxon>
        <taxon>Tracheophyta</taxon>
        <taxon>Spermatophyta</taxon>
        <taxon>Magnoliopsida</taxon>
        <taxon>eudicotyledons</taxon>
        <taxon>Gunneridae</taxon>
        <taxon>Pentapetalae</taxon>
        <taxon>rosids</taxon>
        <taxon>fabids</taxon>
        <taxon>Malpighiales</taxon>
        <taxon>Rhizophoraceae</taxon>
        <taxon>Rhizophora</taxon>
    </lineage>
</organism>
<name>A0A2P2PAE3_RHIMU</name>
<dbReference type="EMBL" id="GGEC01071193">
    <property type="protein sequence ID" value="MBX51677.1"/>
    <property type="molecule type" value="Transcribed_RNA"/>
</dbReference>